<evidence type="ECO:0000256" key="1">
    <source>
        <dbReference type="ARBA" id="ARBA00004141"/>
    </source>
</evidence>
<feature type="transmembrane region" description="Helical" evidence="5">
    <location>
        <begin position="250"/>
        <end position="270"/>
    </location>
</feature>
<dbReference type="NCBIfam" id="TIGR00803">
    <property type="entry name" value="nst"/>
    <property type="match status" value="1"/>
</dbReference>
<accession>A0A8J6DXH2</accession>
<dbReference type="InterPro" id="IPR007271">
    <property type="entry name" value="Nuc_sug_transpt"/>
</dbReference>
<feature type="transmembrane region" description="Helical" evidence="5">
    <location>
        <begin position="156"/>
        <end position="173"/>
    </location>
</feature>
<evidence type="ECO:0000256" key="4">
    <source>
        <dbReference type="ARBA" id="ARBA00023136"/>
    </source>
</evidence>
<protein>
    <submittedName>
        <fullName evidence="6">Nucleotide-sugar transporter</fullName>
    </submittedName>
</protein>
<keyword evidence="4 5" id="KW-0472">Membrane</keyword>
<evidence type="ECO:0000313" key="6">
    <source>
        <dbReference type="EMBL" id="KAG9390144.1"/>
    </source>
</evidence>
<feature type="transmembrane region" description="Helical" evidence="5">
    <location>
        <begin position="185"/>
        <end position="206"/>
    </location>
</feature>
<feature type="transmembrane region" description="Helical" evidence="5">
    <location>
        <begin position="282"/>
        <end position="302"/>
    </location>
</feature>
<keyword evidence="3 5" id="KW-1133">Transmembrane helix</keyword>
<dbReference type="Pfam" id="PF04142">
    <property type="entry name" value="Nuc_sug_transp"/>
    <property type="match status" value="1"/>
</dbReference>
<feature type="transmembrane region" description="Helical" evidence="5">
    <location>
        <begin position="95"/>
        <end position="113"/>
    </location>
</feature>
<dbReference type="PIRSF" id="PIRSF005799">
    <property type="entry name" value="UDP-gal_transpt"/>
    <property type="match status" value="1"/>
</dbReference>
<dbReference type="EMBL" id="JAHDYR010000066">
    <property type="protein sequence ID" value="KAG9390144.1"/>
    <property type="molecule type" value="Genomic_DNA"/>
</dbReference>
<reference evidence="6" key="1">
    <citation type="submission" date="2021-05" db="EMBL/GenBank/DDBJ databases">
        <title>A free-living protist that lacks canonical eukaryotic 1 DNA replication and segregation systems.</title>
        <authorList>
            <person name="Salas-Leiva D.E."/>
            <person name="Tromer E.C."/>
            <person name="Curtis B.A."/>
            <person name="Jerlstrom-Hultqvist J."/>
            <person name="Kolisko M."/>
            <person name="Yi Z."/>
            <person name="Salas-Leiva J.S."/>
            <person name="Gallot-Lavallee L."/>
            <person name="Kops G.J.P.L."/>
            <person name="Archibald J.M."/>
            <person name="Simpson A.G.B."/>
            <person name="Roger A.J."/>
        </authorList>
    </citation>
    <scope>NUCLEOTIDE SEQUENCE</scope>
    <source>
        <strain evidence="6">BICM</strain>
    </source>
</reference>
<proteinExistence type="predicted"/>
<feature type="transmembrane region" description="Helical" evidence="5">
    <location>
        <begin position="218"/>
        <end position="238"/>
    </location>
</feature>
<feature type="transmembrane region" description="Helical" evidence="5">
    <location>
        <begin position="29"/>
        <end position="50"/>
    </location>
</feature>
<dbReference type="GO" id="GO:0015165">
    <property type="term" value="F:pyrimidine nucleotide-sugar transmembrane transporter activity"/>
    <property type="evidence" value="ECO:0007669"/>
    <property type="project" value="InterPro"/>
</dbReference>
<feature type="transmembrane region" description="Helical" evidence="5">
    <location>
        <begin position="65"/>
        <end position="83"/>
    </location>
</feature>
<comment type="subcellular location">
    <subcellularLocation>
        <location evidence="1">Membrane</location>
        <topology evidence="1">Multi-pass membrane protein</topology>
    </subcellularLocation>
</comment>
<evidence type="ECO:0000256" key="2">
    <source>
        <dbReference type="ARBA" id="ARBA00022692"/>
    </source>
</evidence>
<organism evidence="6 7">
    <name type="scientific">Carpediemonas membranifera</name>
    <dbReference type="NCBI Taxonomy" id="201153"/>
    <lineage>
        <taxon>Eukaryota</taxon>
        <taxon>Metamonada</taxon>
        <taxon>Carpediemonas-like organisms</taxon>
        <taxon>Carpediemonas</taxon>
    </lineage>
</organism>
<keyword evidence="2 5" id="KW-0812">Transmembrane</keyword>
<evidence type="ECO:0000313" key="7">
    <source>
        <dbReference type="Proteomes" id="UP000717585"/>
    </source>
</evidence>
<name>A0A8J6DXH2_9EUKA</name>
<gene>
    <name evidence="6" type="ORF">J8273_8182</name>
</gene>
<dbReference type="Proteomes" id="UP000717585">
    <property type="component" value="Unassembled WGS sequence"/>
</dbReference>
<keyword evidence="7" id="KW-1185">Reference proteome</keyword>
<evidence type="ECO:0000256" key="3">
    <source>
        <dbReference type="ARBA" id="ARBA00022989"/>
    </source>
</evidence>
<dbReference type="AlphaFoldDB" id="A0A8J6DXH2"/>
<comment type="caution">
    <text evidence="6">The sequence shown here is derived from an EMBL/GenBank/DDBJ whole genome shotgun (WGS) entry which is preliminary data.</text>
</comment>
<feature type="transmembrane region" description="Helical" evidence="5">
    <location>
        <begin position="128"/>
        <end position="149"/>
    </location>
</feature>
<dbReference type="OrthoDB" id="408493at2759"/>
<sequence>MATKDEALLNYERAYHLLHVTRIAKRMPVLAVVCATLVVFLSLDVLISYASKNDYGTYDYTSSSVVAYVEFMKIAISLSLLLYKPWPEIRESVVAVNWRIFLLSALPAALYAINNNLVFTILRHLEPAIFQVVSNFKIISTALLMRVFLRRRFTQLHYLTLFLLIIVISWTQYSPSSSRREGGSIGFVLALLYTFNSSLASVYTEYVLKRHSHISVHVMNTQLYFWGVAFNLAYWLLVDRDPVRSNFFSGWTPVVWLLVLTMSCSGLLISSVMRFADNLVKIFCSSISVVLCIYVSSLLFGIETTMQHLFGALSVSAVIILYNQLPPASPHRGKGGMVKEELELGVSGEESEAGDVFASEADTF</sequence>
<evidence type="ECO:0000256" key="5">
    <source>
        <dbReference type="SAM" id="Phobius"/>
    </source>
</evidence>
<dbReference type="GO" id="GO:0000139">
    <property type="term" value="C:Golgi membrane"/>
    <property type="evidence" value="ECO:0007669"/>
    <property type="project" value="InterPro"/>
</dbReference>
<dbReference type="PANTHER" id="PTHR10231">
    <property type="entry name" value="NUCLEOTIDE-SUGAR TRANSMEMBRANE TRANSPORTER"/>
    <property type="match status" value="1"/>
</dbReference>